<sequence length="58" mass="7249">MKDRTKTILLFLSVIIMIVMFAMNVWDDLFHKNDETIRHEQEREARRLQREEWIKNMK</sequence>
<keyword evidence="1" id="KW-0812">Transmembrane</keyword>
<name>J8H8V9_BACCE</name>
<dbReference type="EMBL" id="AHEU01000026">
    <property type="protein sequence ID" value="EJR29577.1"/>
    <property type="molecule type" value="Genomic_DNA"/>
</dbReference>
<gene>
    <name evidence="2" type="ORF">IIG_03901</name>
</gene>
<dbReference type="Proteomes" id="UP000006960">
    <property type="component" value="Unassembled WGS sequence"/>
</dbReference>
<protein>
    <submittedName>
        <fullName evidence="2">Uncharacterized protein</fullName>
    </submittedName>
</protein>
<evidence type="ECO:0000256" key="1">
    <source>
        <dbReference type="SAM" id="Phobius"/>
    </source>
</evidence>
<evidence type="ECO:0000313" key="2">
    <source>
        <dbReference type="EMBL" id="EJR29577.1"/>
    </source>
</evidence>
<comment type="caution">
    <text evidence="2">The sequence shown here is derived from an EMBL/GenBank/DDBJ whole genome shotgun (WGS) entry which is preliminary data.</text>
</comment>
<keyword evidence="1" id="KW-1133">Transmembrane helix</keyword>
<dbReference type="HOGENOM" id="CLU_203677_0_0_9"/>
<proteinExistence type="predicted"/>
<reference evidence="2 3" key="1">
    <citation type="submission" date="2012-04" db="EMBL/GenBank/DDBJ databases">
        <title>The Genome Sequence of Bacillus cereus VD048.</title>
        <authorList>
            <consortium name="The Broad Institute Genome Sequencing Platform"/>
            <consortium name="The Broad Institute Genome Sequencing Center for Infectious Disease"/>
            <person name="Feldgarden M."/>
            <person name="Van der Auwera G.A."/>
            <person name="Mahillon J."/>
            <person name="Duprez V."/>
            <person name="Timmery S."/>
            <person name="Mattelet C."/>
            <person name="Dierick K."/>
            <person name="Sun M."/>
            <person name="Yu Z."/>
            <person name="Zhu L."/>
            <person name="Hu X."/>
            <person name="Shank E.B."/>
            <person name="Swiecicka I."/>
            <person name="Hansen B.M."/>
            <person name="Andrup L."/>
            <person name="Young S.K."/>
            <person name="Zeng Q."/>
            <person name="Gargeya S."/>
            <person name="Fitzgerald M."/>
            <person name="Haas B."/>
            <person name="Abouelleil A."/>
            <person name="Alvarado L."/>
            <person name="Arachchi H.M."/>
            <person name="Berlin A."/>
            <person name="Chapman S.B."/>
            <person name="Goldberg J."/>
            <person name="Griggs A."/>
            <person name="Gujja S."/>
            <person name="Hansen M."/>
            <person name="Howarth C."/>
            <person name="Imamovic A."/>
            <person name="Larimer J."/>
            <person name="McCowen C."/>
            <person name="Montmayeur A."/>
            <person name="Murphy C."/>
            <person name="Neiman D."/>
            <person name="Pearson M."/>
            <person name="Priest M."/>
            <person name="Roberts A."/>
            <person name="Saif S."/>
            <person name="Shea T."/>
            <person name="Sisk P."/>
            <person name="Sykes S."/>
            <person name="Wortman J."/>
            <person name="Nusbaum C."/>
            <person name="Birren B."/>
        </authorList>
    </citation>
    <scope>NUCLEOTIDE SEQUENCE [LARGE SCALE GENOMIC DNA]</scope>
    <source>
        <strain evidence="2 3">VD048</strain>
    </source>
</reference>
<organism evidence="2 3">
    <name type="scientific">Bacillus cereus VD048</name>
    <dbReference type="NCBI Taxonomy" id="1053226"/>
    <lineage>
        <taxon>Bacteria</taxon>
        <taxon>Bacillati</taxon>
        <taxon>Bacillota</taxon>
        <taxon>Bacilli</taxon>
        <taxon>Bacillales</taxon>
        <taxon>Bacillaceae</taxon>
        <taxon>Bacillus</taxon>
        <taxon>Bacillus cereus group</taxon>
    </lineage>
</organism>
<keyword evidence="1" id="KW-0472">Membrane</keyword>
<accession>J8H8V9</accession>
<evidence type="ECO:0000313" key="3">
    <source>
        <dbReference type="Proteomes" id="UP000006960"/>
    </source>
</evidence>
<feature type="transmembrane region" description="Helical" evidence="1">
    <location>
        <begin position="7"/>
        <end position="26"/>
    </location>
</feature>
<dbReference type="AlphaFoldDB" id="J8H8V9"/>